<accession>A0AAN8IY94</accession>
<dbReference type="InterPro" id="IPR008906">
    <property type="entry name" value="HATC_C_dom"/>
</dbReference>
<comment type="caution">
    <text evidence="2">The sequence shown here is derived from an EMBL/GenBank/DDBJ whole genome shotgun (WGS) entry which is preliminary data.</text>
</comment>
<keyword evidence="3" id="KW-1185">Reference proteome</keyword>
<feature type="domain" description="HAT C-terminal dimerisation" evidence="1">
    <location>
        <begin position="152"/>
        <end position="209"/>
    </location>
</feature>
<dbReference type="Proteomes" id="UP001347796">
    <property type="component" value="Unassembled WGS sequence"/>
</dbReference>
<evidence type="ECO:0000313" key="3">
    <source>
        <dbReference type="Proteomes" id="UP001347796"/>
    </source>
</evidence>
<dbReference type="SUPFAM" id="SSF53098">
    <property type="entry name" value="Ribonuclease H-like"/>
    <property type="match status" value="1"/>
</dbReference>
<dbReference type="InterPro" id="IPR052958">
    <property type="entry name" value="IFN-induced_PKR_regulator"/>
</dbReference>
<dbReference type="AlphaFoldDB" id="A0AAN8IY94"/>
<evidence type="ECO:0000259" key="1">
    <source>
        <dbReference type="Pfam" id="PF05699"/>
    </source>
</evidence>
<proteinExistence type="predicted"/>
<dbReference type="GO" id="GO:0046983">
    <property type="term" value="F:protein dimerization activity"/>
    <property type="evidence" value="ECO:0007669"/>
    <property type="project" value="InterPro"/>
</dbReference>
<name>A0AAN8IY94_PATCE</name>
<sequence>MLREEIDERYNSWYSEILKFAEKLSCEEKMKRAKGKIIHRATHPSETPKDYYKRSIVIPFIDDVSSQLTDRFPDDTSVLRQLMSLIPNIISDCSVPDLSSISESLTKWYDEDLPQPSSLQNELQIWRGRWIRKMSTDHAIPITLIDSLNRCSKDNFPNIYRLLQISCLIPVTSCEAERSFSAVRRHKTPMRSTMADGRPTSLVLMNVNDTFELDIDEIMERFIKKHPRRLFSPLYLDS</sequence>
<dbReference type="EMBL" id="JAZGQO010000021">
    <property type="protein sequence ID" value="KAK6166339.1"/>
    <property type="molecule type" value="Genomic_DNA"/>
</dbReference>
<organism evidence="2 3">
    <name type="scientific">Patella caerulea</name>
    <name type="common">Rayed Mediterranean limpet</name>
    <dbReference type="NCBI Taxonomy" id="87958"/>
    <lineage>
        <taxon>Eukaryota</taxon>
        <taxon>Metazoa</taxon>
        <taxon>Spiralia</taxon>
        <taxon>Lophotrochozoa</taxon>
        <taxon>Mollusca</taxon>
        <taxon>Gastropoda</taxon>
        <taxon>Patellogastropoda</taxon>
        <taxon>Patelloidea</taxon>
        <taxon>Patellidae</taxon>
        <taxon>Patella</taxon>
    </lineage>
</organism>
<dbReference type="InterPro" id="IPR012337">
    <property type="entry name" value="RNaseH-like_sf"/>
</dbReference>
<reference evidence="2 3" key="1">
    <citation type="submission" date="2024-01" db="EMBL/GenBank/DDBJ databases">
        <title>The genome of the rayed Mediterranean limpet Patella caerulea (Linnaeus, 1758).</title>
        <authorList>
            <person name="Anh-Thu Weber A."/>
            <person name="Halstead-Nussloch G."/>
        </authorList>
    </citation>
    <scope>NUCLEOTIDE SEQUENCE [LARGE SCALE GENOMIC DNA]</scope>
    <source>
        <strain evidence="2">AATW-2023a</strain>
        <tissue evidence="2">Whole specimen</tissue>
    </source>
</reference>
<protein>
    <recommendedName>
        <fullName evidence="1">HAT C-terminal dimerisation domain-containing protein</fullName>
    </recommendedName>
</protein>
<dbReference type="Pfam" id="PF05699">
    <property type="entry name" value="Dimer_Tnp_hAT"/>
    <property type="match status" value="1"/>
</dbReference>
<dbReference type="PANTHER" id="PTHR46289:SF14">
    <property type="entry name" value="DUF4371 DOMAIN-CONTAINING PROTEIN"/>
    <property type="match status" value="1"/>
</dbReference>
<dbReference type="PANTHER" id="PTHR46289">
    <property type="entry name" value="52 KDA REPRESSOR OF THE INHIBITOR OF THE PROTEIN KINASE-LIKE PROTEIN-RELATED"/>
    <property type="match status" value="1"/>
</dbReference>
<gene>
    <name evidence="2" type="ORF">SNE40_023059</name>
</gene>
<evidence type="ECO:0000313" key="2">
    <source>
        <dbReference type="EMBL" id="KAK6166339.1"/>
    </source>
</evidence>